<evidence type="ECO:0000313" key="4">
    <source>
        <dbReference type="Proteomes" id="UP001235939"/>
    </source>
</evidence>
<dbReference type="PANTHER" id="PTHR23079:SF55">
    <property type="entry name" value="RNA-DIRECTED RNA POLYMERASE"/>
    <property type="match status" value="1"/>
</dbReference>
<comment type="similarity">
    <text evidence="1">Belongs to the RdRP family.</text>
</comment>
<keyword evidence="1" id="KW-0696">RNA-directed RNA polymerase</keyword>
<gene>
    <name evidence="3" type="ORF">LAZ67_6003713</name>
</gene>
<accession>A0ABY6KLV0</accession>
<feature type="domain" description="RDRP core" evidence="2">
    <location>
        <begin position="367"/>
        <end position="454"/>
    </location>
</feature>
<dbReference type="EC" id="2.7.7.48" evidence="1"/>
<keyword evidence="1" id="KW-0548">Nucleotidyltransferase</keyword>
<reference evidence="3 4" key="1">
    <citation type="submission" date="2022-01" db="EMBL/GenBank/DDBJ databases">
        <title>A chromosomal length assembly of Cordylochernes scorpioides.</title>
        <authorList>
            <person name="Zeh D."/>
            <person name="Zeh J."/>
        </authorList>
    </citation>
    <scope>NUCLEOTIDE SEQUENCE [LARGE SCALE GENOMIC DNA]</scope>
    <source>
        <strain evidence="3">IN4F17</strain>
        <tissue evidence="3">Whole Body</tissue>
    </source>
</reference>
<sequence>MSGFKLKYTKFKALEGVPDCHCEAKLRELSIKSHFSLEEQAKEDKEASDMIFEVKNYANYFILKPNSNSGSFKNCLDVGFSWQEFSCYLCWLTLKKWKTLPSFELEHKDMCIDDLYMGSHVGIAQFNSHYHLKNSSLRCSFLHDRKEVIITLEDNKQILIQYSGLYRIFIFEVTDNVVLHLHLKTPPLLFQDSSQTTTLNICPVLSKEVVGNSNMIKIILVKKNNSHTEMKELLNRLRSRCPSAVDFIFANLFQENFSQPSIEQRIKVINHLKFSCFDSVYAWKVLLNHGYMVTDQIISGEMEAEILKKEKKNPRKFQEGCYALFRAMSNGNFLVFSDGFAFYYNRPLMHAQSNPEGICTVRKVVMTPSRRIFLPPQQHIVNRVLRNYDENYVLQVSIKQENMDSINFRLSSNSNENFMEENFNLKKGFRIGGRHYEFLACANSQLREHGFWISVRYKTLPDSYTVSYCNDIIRSGYNFSDGIGMISPLLAYELSGSKREDKYKPSAFQIRYPGCKGMLAVNCDLKGNEIRLRRPSMVKFKSNNKERVIDILKTSAPRE</sequence>
<dbReference type="Proteomes" id="UP001235939">
    <property type="component" value="Chromosome 06"/>
</dbReference>
<keyword evidence="1" id="KW-0694">RNA-binding</keyword>
<keyword evidence="1" id="KW-0808">Transferase</keyword>
<feature type="domain" description="RDRP core" evidence="2">
    <location>
        <begin position="466"/>
        <end position="557"/>
    </location>
</feature>
<proteinExistence type="inferred from homology"/>
<evidence type="ECO:0000313" key="3">
    <source>
        <dbReference type="EMBL" id="UYV69474.1"/>
    </source>
</evidence>
<evidence type="ECO:0000256" key="1">
    <source>
        <dbReference type="RuleBase" id="RU363098"/>
    </source>
</evidence>
<dbReference type="PANTHER" id="PTHR23079">
    <property type="entry name" value="RNA-DEPENDENT RNA POLYMERASE"/>
    <property type="match status" value="1"/>
</dbReference>
<comment type="catalytic activity">
    <reaction evidence="1">
        <text>RNA(n) + a ribonucleoside 5'-triphosphate = RNA(n+1) + diphosphate</text>
        <dbReference type="Rhea" id="RHEA:21248"/>
        <dbReference type="Rhea" id="RHEA-COMP:14527"/>
        <dbReference type="Rhea" id="RHEA-COMP:17342"/>
        <dbReference type="ChEBI" id="CHEBI:33019"/>
        <dbReference type="ChEBI" id="CHEBI:61557"/>
        <dbReference type="ChEBI" id="CHEBI:140395"/>
        <dbReference type="EC" id="2.7.7.48"/>
    </reaction>
</comment>
<dbReference type="InterPro" id="IPR007855">
    <property type="entry name" value="RDRP"/>
</dbReference>
<evidence type="ECO:0000259" key="2">
    <source>
        <dbReference type="Pfam" id="PF05183"/>
    </source>
</evidence>
<protein>
    <recommendedName>
        <fullName evidence="1">RNA-dependent RNA polymerase</fullName>
        <ecNumber evidence="1">2.7.7.48</ecNumber>
    </recommendedName>
</protein>
<keyword evidence="4" id="KW-1185">Reference proteome</keyword>
<dbReference type="Pfam" id="PF05183">
    <property type="entry name" value="RdRP"/>
    <property type="match status" value="2"/>
</dbReference>
<dbReference type="InterPro" id="IPR057596">
    <property type="entry name" value="RDRP_core"/>
</dbReference>
<organism evidence="3 4">
    <name type="scientific">Cordylochernes scorpioides</name>
    <dbReference type="NCBI Taxonomy" id="51811"/>
    <lineage>
        <taxon>Eukaryota</taxon>
        <taxon>Metazoa</taxon>
        <taxon>Ecdysozoa</taxon>
        <taxon>Arthropoda</taxon>
        <taxon>Chelicerata</taxon>
        <taxon>Arachnida</taxon>
        <taxon>Pseudoscorpiones</taxon>
        <taxon>Cheliferoidea</taxon>
        <taxon>Chernetidae</taxon>
        <taxon>Cordylochernes</taxon>
    </lineage>
</organism>
<dbReference type="EMBL" id="CP092868">
    <property type="protein sequence ID" value="UYV69474.1"/>
    <property type="molecule type" value="Genomic_DNA"/>
</dbReference>
<name>A0ABY6KLV0_9ARAC</name>